<comment type="caution">
    <text evidence="3">The sequence shown here is derived from an EMBL/GenBank/DDBJ whole genome shotgun (WGS) entry which is preliminary data.</text>
</comment>
<accession>A0A4U3MDF9</accession>
<sequence length="557" mass="60292">MKRACALLLALTTAACAAQPGAPGEQAAQVTAADLNLTPREKIKTGGTLRWGLTEYPAQWNQNHIDGNHINVKTVMDALMPRPFRSDEHGVPALDADYVAAADVTATSPKQVVTYTLNPKARWSTGEPITWADYDAQWRALRGKDPAFHVANVTGYQDIASVTKGRNDFQVVVTFARPFGDWRSLFAPLYPKSATASPQNFNAGWVGKIPATAGPFRFGAFDTRAKTITLSRDQKWWGEPAKLDSIVFRGLESDARVAAFANGELDVFDIGPSAADLSRAKSAEGAVVRQAAGPDFRHFTFNGESPILSDVRVRQAVALGIDRAVIAKSDLKGLNWPVTLLDNHFLMNSQQGYRPNAGELAAPDAARAGALLDAAGWRMNGSVRQKAGKQLDLRFVIPSGLQLARSEGEITQAMLAKLGIKLTIETVPSNDFFTKYVIPGNYDIAPFSYVGTPFPVSASYGTYADGVRSQGDDISWNANLGRSGNAEIDAKLRAAMAELDPGKALKLINEADRLVWREVNVLPLYQRPQTVAVDAKLANVGARGFRDLDYADIGFVS</sequence>
<feature type="domain" description="Solute-binding protein family 5" evidence="2">
    <location>
        <begin position="103"/>
        <end position="466"/>
    </location>
</feature>
<dbReference type="Gene3D" id="3.40.190.10">
    <property type="entry name" value="Periplasmic binding protein-like II"/>
    <property type="match status" value="1"/>
</dbReference>
<dbReference type="Gene3D" id="3.90.76.10">
    <property type="entry name" value="Dipeptide-binding Protein, Domain 1"/>
    <property type="match status" value="1"/>
</dbReference>
<dbReference type="RefSeq" id="WP_137248305.1">
    <property type="nucleotide sequence ID" value="NZ_SZQA01000017.1"/>
</dbReference>
<feature type="signal peptide" evidence="1">
    <location>
        <begin position="1"/>
        <end position="17"/>
    </location>
</feature>
<dbReference type="AlphaFoldDB" id="A0A4U3MDF9"/>
<dbReference type="SUPFAM" id="SSF53850">
    <property type="entry name" value="Periplasmic binding protein-like II"/>
    <property type="match status" value="1"/>
</dbReference>
<dbReference type="InterPro" id="IPR039424">
    <property type="entry name" value="SBP_5"/>
</dbReference>
<dbReference type="InterPro" id="IPR000914">
    <property type="entry name" value="SBP_5_dom"/>
</dbReference>
<evidence type="ECO:0000256" key="1">
    <source>
        <dbReference type="SAM" id="SignalP"/>
    </source>
</evidence>
<protein>
    <submittedName>
        <fullName evidence="3">ABC transporter family substrate-binding protein</fullName>
    </submittedName>
</protein>
<keyword evidence="4" id="KW-1185">Reference proteome</keyword>
<dbReference type="Proteomes" id="UP000308705">
    <property type="component" value="Unassembled WGS sequence"/>
</dbReference>
<gene>
    <name evidence="3" type="ORF">FDA94_18400</name>
</gene>
<dbReference type="GO" id="GO:0015833">
    <property type="term" value="P:peptide transport"/>
    <property type="evidence" value="ECO:0007669"/>
    <property type="project" value="TreeGrafter"/>
</dbReference>
<dbReference type="Gene3D" id="3.10.105.10">
    <property type="entry name" value="Dipeptide-binding Protein, Domain 3"/>
    <property type="match status" value="1"/>
</dbReference>
<name>A0A4U3MDF9_9ACTN</name>
<evidence type="ECO:0000313" key="3">
    <source>
        <dbReference type="EMBL" id="TKK87101.1"/>
    </source>
</evidence>
<proteinExistence type="predicted"/>
<dbReference type="PROSITE" id="PS51257">
    <property type="entry name" value="PROKAR_LIPOPROTEIN"/>
    <property type="match status" value="1"/>
</dbReference>
<dbReference type="OrthoDB" id="7888869at2"/>
<dbReference type="PANTHER" id="PTHR30290:SF65">
    <property type="entry name" value="MONOACYL PHOSPHATIDYLINOSITOL TETRAMANNOSIDE-BINDING PROTEIN LPQW-RELATED"/>
    <property type="match status" value="1"/>
</dbReference>
<dbReference type="EMBL" id="SZQA01000017">
    <property type="protein sequence ID" value="TKK87101.1"/>
    <property type="molecule type" value="Genomic_DNA"/>
</dbReference>
<dbReference type="PANTHER" id="PTHR30290">
    <property type="entry name" value="PERIPLASMIC BINDING COMPONENT OF ABC TRANSPORTER"/>
    <property type="match status" value="1"/>
</dbReference>
<dbReference type="Pfam" id="PF00496">
    <property type="entry name" value="SBP_bac_5"/>
    <property type="match status" value="1"/>
</dbReference>
<dbReference type="GO" id="GO:1904680">
    <property type="term" value="F:peptide transmembrane transporter activity"/>
    <property type="evidence" value="ECO:0007669"/>
    <property type="project" value="TreeGrafter"/>
</dbReference>
<dbReference type="CDD" id="cd08501">
    <property type="entry name" value="PBP2_Lpqw"/>
    <property type="match status" value="1"/>
</dbReference>
<evidence type="ECO:0000313" key="4">
    <source>
        <dbReference type="Proteomes" id="UP000308705"/>
    </source>
</evidence>
<evidence type="ECO:0000259" key="2">
    <source>
        <dbReference type="Pfam" id="PF00496"/>
    </source>
</evidence>
<reference evidence="3 4" key="1">
    <citation type="submission" date="2019-04" db="EMBL/GenBank/DDBJ databases">
        <title>Herbidospora sp. NEAU-GS14.nov., a novel actinomycete isolated from soil.</title>
        <authorList>
            <person name="Han L."/>
        </authorList>
    </citation>
    <scope>NUCLEOTIDE SEQUENCE [LARGE SCALE GENOMIC DNA]</scope>
    <source>
        <strain evidence="3 4">NEAU-GS14</strain>
    </source>
</reference>
<organism evidence="3 4">
    <name type="scientific">Herbidospora galbida</name>
    <dbReference type="NCBI Taxonomy" id="2575442"/>
    <lineage>
        <taxon>Bacteria</taxon>
        <taxon>Bacillati</taxon>
        <taxon>Actinomycetota</taxon>
        <taxon>Actinomycetes</taxon>
        <taxon>Streptosporangiales</taxon>
        <taxon>Streptosporangiaceae</taxon>
        <taxon>Herbidospora</taxon>
    </lineage>
</organism>
<keyword evidence="1" id="KW-0732">Signal</keyword>
<feature type="chain" id="PRO_5039048935" evidence="1">
    <location>
        <begin position="18"/>
        <end position="557"/>
    </location>
</feature>